<name>A0A0D1Y837_9EURO</name>
<evidence type="ECO:0000256" key="1">
    <source>
        <dbReference type="SAM" id="MobiDB-lite"/>
    </source>
</evidence>
<accession>A0A0D1Y837</accession>
<reference evidence="2 3" key="1">
    <citation type="submission" date="2015-01" db="EMBL/GenBank/DDBJ databases">
        <title>The Genome Sequence of Exophiala spinifera CBS89968.</title>
        <authorList>
            <consortium name="The Broad Institute Genomics Platform"/>
            <person name="Cuomo C."/>
            <person name="de Hoog S."/>
            <person name="Gorbushina A."/>
            <person name="Stielow B."/>
            <person name="Teixiera M."/>
            <person name="Abouelleil A."/>
            <person name="Chapman S.B."/>
            <person name="Priest M."/>
            <person name="Young S.K."/>
            <person name="Wortman J."/>
            <person name="Nusbaum C."/>
            <person name="Birren B."/>
        </authorList>
    </citation>
    <scope>NUCLEOTIDE SEQUENCE [LARGE SCALE GENOMIC DNA]</scope>
    <source>
        <strain evidence="2 3">CBS 89968</strain>
    </source>
</reference>
<feature type="region of interest" description="Disordered" evidence="1">
    <location>
        <begin position="1"/>
        <end position="45"/>
    </location>
</feature>
<organism evidence="2 3">
    <name type="scientific">Exophiala spinifera</name>
    <dbReference type="NCBI Taxonomy" id="91928"/>
    <lineage>
        <taxon>Eukaryota</taxon>
        <taxon>Fungi</taxon>
        <taxon>Dikarya</taxon>
        <taxon>Ascomycota</taxon>
        <taxon>Pezizomycotina</taxon>
        <taxon>Eurotiomycetes</taxon>
        <taxon>Chaetothyriomycetidae</taxon>
        <taxon>Chaetothyriales</taxon>
        <taxon>Herpotrichiellaceae</taxon>
        <taxon>Exophiala</taxon>
    </lineage>
</organism>
<evidence type="ECO:0000313" key="3">
    <source>
        <dbReference type="Proteomes" id="UP000053328"/>
    </source>
</evidence>
<dbReference type="OrthoDB" id="4160558at2759"/>
<dbReference type="GeneID" id="27337509"/>
<dbReference type="AlphaFoldDB" id="A0A0D1Y837"/>
<dbReference type="VEuPathDB" id="FungiDB:PV08_10426"/>
<keyword evidence="3" id="KW-1185">Reference proteome</keyword>
<dbReference type="HOGENOM" id="CLU_063709_0_0_1"/>
<dbReference type="Proteomes" id="UP000053328">
    <property type="component" value="Unassembled WGS sequence"/>
</dbReference>
<dbReference type="RefSeq" id="XP_016231342.1">
    <property type="nucleotide sequence ID" value="XM_016384740.1"/>
</dbReference>
<protein>
    <submittedName>
        <fullName evidence="2">Uncharacterized protein</fullName>
    </submittedName>
</protein>
<proteinExistence type="predicted"/>
<feature type="region of interest" description="Disordered" evidence="1">
    <location>
        <begin position="287"/>
        <end position="314"/>
    </location>
</feature>
<gene>
    <name evidence="2" type="ORF">PV08_10426</name>
</gene>
<feature type="compositionally biased region" description="Polar residues" evidence="1">
    <location>
        <begin position="35"/>
        <end position="45"/>
    </location>
</feature>
<feature type="compositionally biased region" description="Low complexity" evidence="1">
    <location>
        <begin position="1"/>
        <end position="34"/>
    </location>
</feature>
<sequence>MATTFVTPTATSRPTTTTTTTAGPSTTTTPAAASQPHQPQLQTSPFLNLPAETRLNIYKYLIPDDGLEVCICDEAATQPAGAPFASSMTSMAGASRTMTSYLSRFFAREALIRDNGLNLLLVCTHTKAEILPLLNSLTLRFHCLKCLNELFSNISHGLGVGINWIKHIEIVVSQRRNYDDIMTHFLPARYDSGHDDDVYEGGGDGGGARRRITPELIRVVARERAWEIMADAQRVIWLYCGRLNLSNREKWTCEQVRDTTFTESSAASRNALPHGCHVLGIAGDGPRYGGGGSSSSNSSRTPSTHNPANTANAYANPLRPRPICDIAAFMRTMATTTLSFTERESRRRQLPTWVGRDRDKKWLISGWLDM</sequence>
<dbReference type="EMBL" id="KN847499">
    <property type="protein sequence ID" value="KIW11126.1"/>
    <property type="molecule type" value="Genomic_DNA"/>
</dbReference>
<evidence type="ECO:0000313" key="2">
    <source>
        <dbReference type="EMBL" id="KIW11126.1"/>
    </source>
</evidence>